<protein>
    <submittedName>
        <fullName evidence="3">Relaxase</fullName>
    </submittedName>
</protein>
<reference evidence="3 4" key="1">
    <citation type="submission" date="2018-10" db="EMBL/GenBank/DDBJ databases">
        <title>Sinomicrobium pectinilyticum sp. nov., a pectinase-producing bacterium isolated from alkaline and saline soil, and emended description of the genus Sinomicrobium.</title>
        <authorList>
            <person name="Cheng B."/>
            <person name="Li C."/>
            <person name="Lai Q."/>
            <person name="Du M."/>
            <person name="Shao Z."/>
            <person name="Xu P."/>
            <person name="Yang C."/>
        </authorList>
    </citation>
    <scope>NUCLEOTIDE SEQUENCE [LARGE SCALE GENOMIC DNA]</scope>
    <source>
        <strain evidence="3 4">5DNS001</strain>
    </source>
</reference>
<feature type="region of interest" description="Disordered" evidence="1">
    <location>
        <begin position="356"/>
        <end position="394"/>
    </location>
</feature>
<dbReference type="AlphaFoldDB" id="A0A3N0EKT2"/>
<dbReference type="EMBL" id="RJTM01000059">
    <property type="protein sequence ID" value="RNL88520.1"/>
    <property type="molecule type" value="Genomic_DNA"/>
</dbReference>
<dbReference type="Proteomes" id="UP000267469">
    <property type="component" value="Unassembled WGS sequence"/>
</dbReference>
<dbReference type="InterPro" id="IPR005094">
    <property type="entry name" value="Endonuclease_MobA/VirD2"/>
</dbReference>
<keyword evidence="4" id="KW-1185">Reference proteome</keyword>
<evidence type="ECO:0000259" key="2">
    <source>
        <dbReference type="Pfam" id="PF03432"/>
    </source>
</evidence>
<evidence type="ECO:0000313" key="3">
    <source>
        <dbReference type="EMBL" id="RNL88520.1"/>
    </source>
</evidence>
<feature type="domain" description="MobA/VirD2-like nuclease" evidence="2">
    <location>
        <begin position="17"/>
        <end position="151"/>
    </location>
</feature>
<comment type="caution">
    <text evidence="3">The sequence shown here is derived from an EMBL/GenBank/DDBJ whole genome shotgun (WGS) entry which is preliminary data.</text>
</comment>
<proteinExistence type="predicted"/>
<dbReference type="OrthoDB" id="915634at2"/>
<name>A0A3N0EKT2_SINP1</name>
<dbReference type="Pfam" id="PF03432">
    <property type="entry name" value="Relaxase"/>
    <property type="match status" value="1"/>
</dbReference>
<gene>
    <name evidence="3" type="ORF">ED312_08720</name>
</gene>
<evidence type="ECO:0000256" key="1">
    <source>
        <dbReference type="SAM" id="MobiDB-lite"/>
    </source>
</evidence>
<evidence type="ECO:0000313" key="4">
    <source>
        <dbReference type="Proteomes" id="UP000267469"/>
    </source>
</evidence>
<organism evidence="3 4">
    <name type="scientific">Sinomicrobium pectinilyticum</name>
    <dbReference type="NCBI Taxonomy" id="1084421"/>
    <lineage>
        <taxon>Bacteria</taxon>
        <taxon>Pseudomonadati</taxon>
        <taxon>Bacteroidota</taxon>
        <taxon>Flavobacteriia</taxon>
        <taxon>Flavobacteriales</taxon>
        <taxon>Flavobacteriaceae</taxon>
        <taxon>Sinomicrobium</taxon>
    </lineage>
</organism>
<sequence length="428" mass="48908">MVAVIKTGHSLHRTLNYNENKVKEGLARCIGQGNYPLNVDKMSFTMKLNRLLKRAELNPNVSRNSVHISLNFDPSERLSDEKMKIIADAYMEKIGFGKQPYLIYRHEDAGHPHLHLVTTNIEANGNRIGLHHLGIRKSEPARKAIEEAFGLIKAEHQKRSLYQIKPVSPQKVQYGKSATKRAIQNVLENILDQYKYTSLLQLNAILRQYNIKADRGNETSRMYRNNGLVYRVLDAQGDPIGVPIKASLFYNKPTLKSLEKKFAANKQKKTRDKLRLKNTIDKLLSGKENSSLEEFTKTLDKQGIHTVLRQNEEGNIYGMTYVDHRTGCIFNGSELGKPYSAKAIQERLGLREVSGPNLHSARKPGLGLQPQHTAAETKDTFTDSEQSTSKEFEKHTETLLDHLLQPEQVPDYLPYHLKKHRKKKKRKK</sequence>
<accession>A0A3N0EKT2</accession>
<dbReference type="RefSeq" id="WP_123215618.1">
    <property type="nucleotide sequence ID" value="NZ_RJTM01000059.1"/>
</dbReference>